<name>M0PGF1_9EURY</name>
<dbReference type="Proteomes" id="UP000011575">
    <property type="component" value="Unassembled WGS sequence"/>
</dbReference>
<dbReference type="Gene3D" id="1.10.150.20">
    <property type="entry name" value="5' to 3' exonuclease, C-terminal subdomain"/>
    <property type="match status" value="1"/>
</dbReference>
<feature type="region of interest" description="Disordered" evidence="1">
    <location>
        <begin position="192"/>
        <end position="216"/>
    </location>
</feature>
<evidence type="ECO:0000313" key="2">
    <source>
        <dbReference type="EMBL" id="EMA69167.1"/>
    </source>
</evidence>
<dbReference type="Pfam" id="PF14520">
    <property type="entry name" value="HHH_5"/>
    <property type="match status" value="1"/>
</dbReference>
<proteinExistence type="predicted"/>
<protein>
    <submittedName>
        <fullName evidence="2">Uncharacterized protein</fullName>
    </submittedName>
</protein>
<reference evidence="2 3" key="1">
    <citation type="journal article" date="2014" name="PLoS Genet.">
        <title>Phylogenetically driven sequencing of extremely halophilic archaea reveals strategies for static and dynamic osmo-response.</title>
        <authorList>
            <person name="Becker E.A."/>
            <person name="Seitzer P.M."/>
            <person name="Tritt A."/>
            <person name="Larsen D."/>
            <person name="Krusor M."/>
            <person name="Yao A.I."/>
            <person name="Wu D."/>
            <person name="Madern D."/>
            <person name="Eisen J.A."/>
            <person name="Darling A.E."/>
            <person name="Facciotti M.T."/>
        </authorList>
    </citation>
    <scope>NUCLEOTIDE SEQUENCE [LARGE SCALE GENOMIC DNA]</scope>
    <source>
        <strain evidence="2 3">JCM 13560</strain>
    </source>
</reference>
<accession>M0PGF1</accession>
<dbReference type="GO" id="GO:0000166">
    <property type="term" value="F:nucleotide binding"/>
    <property type="evidence" value="ECO:0007669"/>
    <property type="project" value="InterPro"/>
</dbReference>
<dbReference type="AlphaFoldDB" id="M0PGF1"/>
<evidence type="ECO:0000313" key="3">
    <source>
        <dbReference type="Proteomes" id="UP000011575"/>
    </source>
</evidence>
<feature type="compositionally biased region" description="Basic and acidic residues" evidence="1">
    <location>
        <begin position="197"/>
        <end position="216"/>
    </location>
</feature>
<dbReference type="PATRIC" id="fig|1230454.4.peg.675"/>
<dbReference type="STRING" id="1230454.C461_03292"/>
<dbReference type="SUPFAM" id="SSF47794">
    <property type="entry name" value="Rad51 N-terminal domain-like"/>
    <property type="match status" value="1"/>
</dbReference>
<sequence length="216" mass="23708">MMSEVTATDHVHELADTGEISAAIADRLDDNGFETIADLLIADQKDLEDVPYVGAGRAADILAAVDDVEPEPLVDSREVVLEATLGEKLRVTMADRRGYANAFAVIDTEEPTVWETPDGDTWRTRRIRLSQKMAGDGADHEECDLVVGADGVRIEDPPVKSQKRYSRAKGWRVESVGAVGRVEAVAFAQLRGQQEQADVKPEGDDTWRKYQSRGEA</sequence>
<dbReference type="InterPro" id="IPR010995">
    <property type="entry name" value="DNA_repair_Rad51/TF_NusA_a-hlx"/>
</dbReference>
<gene>
    <name evidence="2" type="ORF">C461_03292</name>
</gene>
<comment type="caution">
    <text evidence="2">The sequence shown here is derived from an EMBL/GenBank/DDBJ whole genome shotgun (WGS) entry which is preliminary data.</text>
</comment>
<evidence type="ECO:0000256" key="1">
    <source>
        <dbReference type="SAM" id="MobiDB-lite"/>
    </source>
</evidence>
<organism evidence="2 3">
    <name type="scientific">Halorubrum aidingense JCM 13560</name>
    <dbReference type="NCBI Taxonomy" id="1230454"/>
    <lineage>
        <taxon>Archaea</taxon>
        <taxon>Methanobacteriati</taxon>
        <taxon>Methanobacteriota</taxon>
        <taxon>Stenosarchaea group</taxon>
        <taxon>Halobacteria</taxon>
        <taxon>Halobacteriales</taxon>
        <taxon>Haloferacaceae</taxon>
        <taxon>Halorubrum</taxon>
    </lineage>
</organism>
<keyword evidence="3" id="KW-1185">Reference proteome</keyword>
<dbReference type="EMBL" id="AOJI01000016">
    <property type="protein sequence ID" value="EMA69167.1"/>
    <property type="molecule type" value="Genomic_DNA"/>
</dbReference>